<evidence type="ECO:0000256" key="1">
    <source>
        <dbReference type="SAM" id="SignalP"/>
    </source>
</evidence>
<dbReference type="Gene3D" id="3.60.10.10">
    <property type="entry name" value="Endonuclease/exonuclease/phosphatase"/>
    <property type="match status" value="1"/>
</dbReference>
<name>A0A368GDN6_ANCCA</name>
<evidence type="ECO:0000313" key="4">
    <source>
        <dbReference type="Proteomes" id="UP000252519"/>
    </source>
</evidence>
<dbReference type="InterPro" id="IPR036691">
    <property type="entry name" value="Endo/exonu/phosph_ase_sf"/>
</dbReference>
<feature type="signal peptide" evidence="1">
    <location>
        <begin position="1"/>
        <end position="18"/>
    </location>
</feature>
<dbReference type="AlphaFoldDB" id="A0A368GDN6"/>
<organism evidence="3 4">
    <name type="scientific">Ancylostoma caninum</name>
    <name type="common">Dog hookworm</name>
    <dbReference type="NCBI Taxonomy" id="29170"/>
    <lineage>
        <taxon>Eukaryota</taxon>
        <taxon>Metazoa</taxon>
        <taxon>Ecdysozoa</taxon>
        <taxon>Nematoda</taxon>
        <taxon>Chromadorea</taxon>
        <taxon>Rhabditida</taxon>
        <taxon>Rhabditina</taxon>
        <taxon>Rhabditomorpha</taxon>
        <taxon>Strongyloidea</taxon>
        <taxon>Ancylostomatidae</taxon>
        <taxon>Ancylostomatinae</taxon>
        <taxon>Ancylostoma</taxon>
    </lineage>
</organism>
<dbReference type="STRING" id="29170.A0A368GDN6"/>
<dbReference type="SUPFAM" id="SSF56219">
    <property type="entry name" value="DNase I-like"/>
    <property type="match status" value="1"/>
</dbReference>
<dbReference type="EMBL" id="JOJR01000250">
    <property type="protein sequence ID" value="RCN41115.1"/>
    <property type="molecule type" value="Genomic_DNA"/>
</dbReference>
<keyword evidence="1" id="KW-0732">Signal</keyword>
<dbReference type="PANTHER" id="PTHR41349:SF1">
    <property type="entry name" value="PROTEIN CBG08683"/>
    <property type="match status" value="1"/>
</dbReference>
<dbReference type="InterPro" id="IPR005135">
    <property type="entry name" value="Endo/exonuclease/phosphatase"/>
</dbReference>
<proteinExistence type="predicted"/>
<sequence>MLRYLCLFFLLCWASVFSSGGTLRVMTFNIWLSGASVHNGLQKIAKHIALVNPDIVALQEVEDVYVVGNLTQMLGGSWSGVHRQNQSLPDVAILTRHEIHPHSYTDTSKAVGVRILVDSWYFVNFWSAHLDYLSYGPYAAYNKLVTSISQILAGEHPRSRHGREQNIEEIQNNTKMAAWRRKSAIVPIILAGDFNCPSHLDWTDETKDQHGGWPVLWPATKAMYDMKFIDSFREVHPDVIAEPGKDRSIFASTSVILSIKNGFIKVYQGFW</sequence>
<evidence type="ECO:0000313" key="3">
    <source>
        <dbReference type="EMBL" id="RCN41115.1"/>
    </source>
</evidence>
<reference evidence="3 4" key="1">
    <citation type="submission" date="2014-10" db="EMBL/GenBank/DDBJ databases">
        <title>Draft genome of the hookworm Ancylostoma caninum.</title>
        <authorList>
            <person name="Mitreva M."/>
        </authorList>
    </citation>
    <scope>NUCLEOTIDE SEQUENCE [LARGE SCALE GENOMIC DNA]</scope>
    <source>
        <strain evidence="3 4">Baltimore</strain>
    </source>
</reference>
<feature type="chain" id="PRO_5016578968" description="Endonuclease/exonuclease/phosphatase domain-containing protein" evidence="1">
    <location>
        <begin position="19"/>
        <end position="271"/>
    </location>
</feature>
<dbReference type="GO" id="GO:0003824">
    <property type="term" value="F:catalytic activity"/>
    <property type="evidence" value="ECO:0007669"/>
    <property type="project" value="InterPro"/>
</dbReference>
<dbReference type="OrthoDB" id="276515at2759"/>
<evidence type="ECO:0000259" key="2">
    <source>
        <dbReference type="Pfam" id="PF03372"/>
    </source>
</evidence>
<feature type="domain" description="Endonuclease/exonuclease/phosphatase" evidence="2">
    <location>
        <begin position="26"/>
        <end position="209"/>
    </location>
</feature>
<protein>
    <recommendedName>
        <fullName evidence="2">Endonuclease/exonuclease/phosphatase domain-containing protein</fullName>
    </recommendedName>
</protein>
<dbReference type="Pfam" id="PF03372">
    <property type="entry name" value="Exo_endo_phos"/>
    <property type="match status" value="1"/>
</dbReference>
<keyword evidence="4" id="KW-1185">Reference proteome</keyword>
<dbReference type="PANTHER" id="PTHR41349">
    <property type="match status" value="1"/>
</dbReference>
<accession>A0A368GDN6</accession>
<dbReference type="Proteomes" id="UP000252519">
    <property type="component" value="Unassembled WGS sequence"/>
</dbReference>
<gene>
    <name evidence="3" type="ORF">ANCCAN_12947</name>
</gene>
<comment type="caution">
    <text evidence="3">The sequence shown here is derived from an EMBL/GenBank/DDBJ whole genome shotgun (WGS) entry which is preliminary data.</text>
</comment>